<dbReference type="AlphaFoldDB" id="A0A7S1SCC8"/>
<feature type="compositionally biased region" description="Basic and acidic residues" evidence="2">
    <location>
        <begin position="208"/>
        <end position="224"/>
    </location>
</feature>
<feature type="coiled-coil region" evidence="1">
    <location>
        <begin position="69"/>
        <end position="170"/>
    </location>
</feature>
<feature type="region of interest" description="Disordered" evidence="2">
    <location>
        <begin position="393"/>
        <end position="414"/>
    </location>
</feature>
<dbReference type="PANTHER" id="PTHR23159">
    <property type="entry name" value="CENTROSOMAL PROTEIN 2"/>
    <property type="match status" value="1"/>
</dbReference>
<dbReference type="EMBL" id="HBGE01113188">
    <property type="protein sequence ID" value="CAD9190737.1"/>
    <property type="molecule type" value="Transcribed_RNA"/>
</dbReference>
<evidence type="ECO:0000256" key="2">
    <source>
        <dbReference type="SAM" id="MobiDB-lite"/>
    </source>
</evidence>
<accession>A0A7S1SCC8</accession>
<feature type="compositionally biased region" description="Basic and acidic residues" evidence="2">
    <location>
        <begin position="189"/>
        <end position="198"/>
    </location>
</feature>
<gene>
    <name evidence="3" type="ORF">ACAT0790_LOCUS67512</name>
</gene>
<organism evidence="3">
    <name type="scientific">Alexandrium catenella</name>
    <name type="common">Red tide dinoflagellate</name>
    <name type="synonym">Gonyaulax catenella</name>
    <dbReference type="NCBI Taxonomy" id="2925"/>
    <lineage>
        <taxon>Eukaryota</taxon>
        <taxon>Sar</taxon>
        <taxon>Alveolata</taxon>
        <taxon>Dinophyceae</taxon>
        <taxon>Gonyaulacales</taxon>
        <taxon>Pyrocystaceae</taxon>
        <taxon>Alexandrium</taxon>
    </lineage>
</organism>
<name>A0A7S1SCC8_ALECA</name>
<reference evidence="3" key="1">
    <citation type="submission" date="2021-01" db="EMBL/GenBank/DDBJ databases">
        <authorList>
            <person name="Corre E."/>
            <person name="Pelletier E."/>
            <person name="Niang G."/>
            <person name="Scheremetjew M."/>
            <person name="Finn R."/>
            <person name="Kale V."/>
            <person name="Holt S."/>
            <person name="Cochrane G."/>
            <person name="Meng A."/>
            <person name="Brown T."/>
            <person name="Cohen L."/>
        </authorList>
    </citation>
    <scope>NUCLEOTIDE SEQUENCE</scope>
    <source>
        <strain evidence="3">OF101</strain>
    </source>
</reference>
<feature type="compositionally biased region" description="Polar residues" evidence="2">
    <location>
        <begin position="393"/>
        <end position="406"/>
    </location>
</feature>
<evidence type="ECO:0000256" key="1">
    <source>
        <dbReference type="SAM" id="Coils"/>
    </source>
</evidence>
<feature type="region of interest" description="Disordered" evidence="2">
    <location>
        <begin position="480"/>
        <end position="513"/>
    </location>
</feature>
<protein>
    <submittedName>
        <fullName evidence="3">Uncharacterized protein</fullName>
    </submittedName>
</protein>
<sequence length="540" mass="59601">MGCGGSVAKKAITEQLQASERELEEQKRRLEEKDAQIATVRKCLSEHAVGSQQEAAAQAESVSNIRELRSELEARHAEHSHELERQRVELSEMHERELRMALQEREALLNERMDQRAALAMQDAQSQREALEQSHQALVRHLREAAEAEAARHRAEAESTEYEIHRLREQYAPLRREHDEAAAALHEARETLRSEQVERSSSAGRASSLERRLVEAQDEHSRAEQRYSDLEKLIKAQMRDLQGELQARTQELHQRNGVLQQRDHELSEVNSQLADLQGLFDEVNHQLQSECFRIEKLQDTVAVCAKQSKELEQLQGMLEDSHIMLAQVTNALEEERAERIRTAGLLEHEQQRTQLLLDVLKHFKEKLQGLTPQMLLSRLGCIDPKAAALLASSGTPQGNPAANSTAPAVGSSSLPPCPPVPGAPGREAIKPHAAHYIGSPRHADGWPPSARGGGSDCAASTAVPDTCSYAAWGVAHSAASARTSSPEQSPAALRPSPRGFPPRSYGVGPTAMRGDEHHAWAGMMEHHGAAGGGMAQTPWP</sequence>
<proteinExistence type="predicted"/>
<keyword evidence="1" id="KW-0175">Coiled coil</keyword>
<evidence type="ECO:0000313" key="3">
    <source>
        <dbReference type="EMBL" id="CAD9190737.1"/>
    </source>
</evidence>
<feature type="coiled-coil region" evidence="1">
    <location>
        <begin position="9"/>
        <end position="43"/>
    </location>
</feature>
<feature type="region of interest" description="Disordered" evidence="2">
    <location>
        <begin position="189"/>
        <end position="224"/>
    </location>
</feature>
<dbReference type="PANTHER" id="PTHR23159:SF66">
    <property type="entry name" value="OS04G0158400 PROTEIN"/>
    <property type="match status" value="1"/>
</dbReference>